<dbReference type="VEuPathDB" id="FungiDB:PYU1_G011077"/>
<dbReference type="HOGENOM" id="CLU_065915_0_0_1"/>
<keyword evidence="1" id="KW-1133">Transmembrane helix</keyword>
<dbReference type="EMBL" id="GL376606">
    <property type="status" value="NOT_ANNOTATED_CDS"/>
    <property type="molecule type" value="Genomic_DNA"/>
</dbReference>
<reference evidence="3" key="2">
    <citation type="submission" date="2010-04" db="EMBL/GenBank/DDBJ databases">
        <authorList>
            <person name="Buell R."/>
            <person name="Hamilton J."/>
            <person name="Hostetler J."/>
        </authorList>
    </citation>
    <scope>NUCLEOTIDE SEQUENCE [LARGE SCALE GENOMIC DNA]</scope>
    <source>
        <strain evidence="3">DAOM:BR144</strain>
    </source>
</reference>
<keyword evidence="3" id="KW-1185">Reference proteome</keyword>
<dbReference type="InParanoid" id="K3X1K2"/>
<evidence type="ECO:0008006" key="4">
    <source>
        <dbReference type="Google" id="ProtNLM"/>
    </source>
</evidence>
<feature type="transmembrane region" description="Helical" evidence="1">
    <location>
        <begin position="49"/>
        <end position="67"/>
    </location>
</feature>
<dbReference type="EnsemblProtists" id="PYU1_T011101">
    <property type="protein sequence ID" value="PYU1_T011101"/>
    <property type="gene ID" value="PYU1_G011077"/>
</dbReference>
<dbReference type="eggNOG" id="ENOG502SHSW">
    <property type="taxonomic scope" value="Eukaryota"/>
</dbReference>
<keyword evidence="1" id="KW-0472">Membrane</keyword>
<dbReference type="Proteomes" id="UP000019132">
    <property type="component" value="Unassembled WGS sequence"/>
</dbReference>
<evidence type="ECO:0000256" key="1">
    <source>
        <dbReference type="SAM" id="Phobius"/>
    </source>
</evidence>
<feature type="transmembrane region" description="Helical" evidence="1">
    <location>
        <begin position="129"/>
        <end position="148"/>
    </location>
</feature>
<sequence length="366" mass="38982">MFSSIHPTIRTAQAVCALIALITTAGGYLELSNGQLSSAAAIYAEIANYSAMLCGLFYAVGLGVFKNHVRTPTVVHQRLVDGLLVVALVIGGIVHLTSEAVRDCTSINSMFIGIHGKGLFSCSKMTTGIVLTFVTAALFLVTLVWSYMAASAATPANEEEPSAATTMGYAEAGTPGLKADLIDSEHTELSAKRLHTLRLARRSGRVLQLVTSVAALVTTVAGYRHYYTGQYVSVSATTTILITYTGVVYSFWQVMAVESFQLCRAPKVASERFVDGVLAVALVVAGSVFTTSSRVKNCDELNDKFAVNHGSDLFRCGAMDSGVVFSYVAVAMFLITFALSFAYGKSADVARNTHTTTEDNVQESQA</sequence>
<feature type="transmembrane region" description="Helical" evidence="1">
    <location>
        <begin position="232"/>
        <end position="252"/>
    </location>
</feature>
<dbReference type="OMA" id="FRCGDMT"/>
<name>K3X1K2_GLOUD</name>
<evidence type="ECO:0000313" key="3">
    <source>
        <dbReference type="Proteomes" id="UP000019132"/>
    </source>
</evidence>
<reference evidence="3" key="1">
    <citation type="journal article" date="2010" name="Genome Biol.">
        <title>Genome sequence of the necrotrophic plant pathogen Pythium ultimum reveals original pathogenicity mechanisms and effector repertoire.</title>
        <authorList>
            <person name="Levesque C.A."/>
            <person name="Brouwer H."/>
            <person name="Cano L."/>
            <person name="Hamilton J.P."/>
            <person name="Holt C."/>
            <person name="Huitema E."/>
            <person name="Raffaele S."/>
            <person name="Robideau G.P."/>
            <person name="Thines M."/>
            <person name="Win J."/>
            <person name="Zerillo M.M."/>
            <person name="Beakes G.W."/>
            <person name="Boore J.L."/>
            <person name="Busam D."/>
            <person name="Dumas B."/>
            <person name="Ferriera S."/>
            <person name="Fuerstenberg S.I."/>
            <person name="Gachon C.M."/>
            <person name="Gaulin E."/>
            <person name="Govers F."/>
            <person name="Grenville-Briggs L."/>
            <person name="Horner N."/>
            <person name="Hostetler J."/>
            <person name="Jiang R.H."/>
            <person name="Johnson J."/>
            <person name="Krajaejun T."/>
            <person name="Lin H."/>
            <person name="Meijer H.J."/>
            <person name="Moore B."/>
            <person name="Morris P."/>
            <person name="Phuntmart V."/>
            <person name="Puiu D."/>
            <person name="Shetty J."/>
            <person name="Stajich J.E."/>
            <person name="Tripathy S."/>
            <person name="Wawra S."/>
            <person name="van West P."/>
            <person name="Whitty B.R."/>
            <person name="Coutinho P.M."/>
            <person name="Henrissat B."/>
            <person name="Martin F."/>
            <person name="Thomas P.D."/>
            <person name="Tyler B.M."/>
            <person name="De Vries R.P."/>
            <person name="Kamoun S."/>
            <person name="Yandell M."/>
            <person name="Tisserat N."/>
            <person name="Buell C.R."/>
        </authorList>
    </citation>
    <scope>NUCLEOTIDE SEQUENCE</scope>
    <source>
        <strain evidence="3">DAOM:BR144</strain>
    </source>
</reference>
<organism evidence="2 3">
    <name type="scientific">Globisporangium ultimum (strain ATCC 200006 / CBS 805.95 / DAOM BR144)</name>
    <name type="common">Pythium ultimum</name>
    <dbReference type="NCBI Taxonomy" id="431595"/>
    <lineage>
        <taxon>Eukaryota</taxon>
        <taxon>Sar</taxon>
        <taxon>Stramenopiles</taxon>
        <taxon>Oomycota</taxon>
        <taxon>Peronosporomycetes</taxon>
        <taxon>Pythiales</taxon>
        <taxon>Pythiaceae</taxon>
        <taxon>Globisporangium</taxon>
    </lineage>
</organism>
<feature type="transmembrane region" description="Helical" evidence="1">
    <location>
        <begin position="79"/>
        <end position="98"/>
    </location>
</feature>
<dbReference type="PANTHER" id="PTHR28165">
    <property type="entry name" value="NON-CLASSICAL EXPORT PROTEIN 2-RELATED"/>
    <property type="match status" value="1"/>
</dbReference>
<feature type="transmembrane region" description="Helical" evidence="1">
    <location>
        <begin position="324"/>
        <end position="344"/>
    </location>
</feature>
<feature type="transmembrane region" description="Helical" evidence="1">
    <location>
        <begin position="273"/>
        <end position="292"/>
    </location>
</feature>
<proteinExistence type="predicted"/>
<protein>
    <recommendedName>
        <fullName evidence="4">MARVEL domain-containing protein</fullName>
    </recommendedName>
</protein>
<keyword evidence="1" id="KW-0812">Transmembrane</keyword>
<feature type="transmembrane region" description="Helical" evidence="1">
    <location>
        <begin position="206"/>
        <end position="226"/>
    </location>
</feature>
<dbReference type="InterPro" id="IPR052649">
    <property type="entry name" value="NCE102-like"/>
</dbReference>
<dbReference type="PANTHER" id="PTHR28165:SF1">
    <property type="entry name" value="NON-CLASSICAL EXPORT PROTEIN 2-RELATED"/>
    <property type="match status" value="1"/>
</dbReference>
<evidence type="ECO:0000313" key="2">
    <source>
        <dbReference type="EnsemblProtists" id="PYU1_T011101"/>
    </source>
</evidence>
<reference evidence="2" key="3">
    <citation type="submission" date="2015-02" db="UniProtKB">
        <authorList>
            <consortium name="EnsemblProtists"/>
        </authorList>
    </citation>
    <scope>IDENTIFICATION</scope>
    <source>
        <strain evidence="2">DAOM BR144</strain>
    </source>
</reference>
<feature type="transmembrane region" description="Helical" evidence="1">
    <location>
        <begin position="12"/>
        <end position="29"/>
    </location>
</feature>
<accession>K3X1K2</accession>
<dbReference type="AlphaFoldDB" id="K3X1K2"/>